<dbReference type="EMBL" id="CAFBMT010000020">
    <property type="protein sequence ID" value="CAB4948852.1"/>
    <property type="molecule type" value="Genomic_DNA"/>
</dbReference>
<evidence type="ECO:0000313" key="2">
    <source>
        <dbReference type="EMBL" id="CAB4738370.1"/>
    </source>
</evidence>
<dbReference type="Pfam" id="PF13459">
    <property type="entry name" value="Fer4_15"/>
    <property type="match status" value="1"/>
</dbReference>
<dbReference type="EMBL" id="CAEZYF010000022">
    <property type="protein sequence ID" value="CAB4738370.1"/>
    <property type="molecule type" value="Genomic_DNA"/>
</dbReference>
<reference evidence="3" key="1">
    <citation type="submission" date="2020-05" db="EMBL/GenBank/DDBJ databases">
        <authorList>
            <person name="Chiriac C."/>
            <person name="Salcher M."/>
            <person name="Ghai R."/>
            <person name="Kavagutti S V."/>
        </authorList>
    </citation>
    <scope>NUCLEOTIDE SEQUENCE</scope>
</reference>
<dbReference type="EMBL" id="CAFBIY010000004">
    <property type="protein sequence ID" value="CAB4846183.1"/>
    <property type="molecule type" value="Genomic_DNA"/>
</dbReference>
<evidence type="ECO:0000313" key="4">
    <source>
        <dbReference type="EMBL" id="CAB4948852.1"/>
    </source>
</evidence>
<accession>A0A6J7BQ64</accession>
<proteinExistence type="predicted"/>
<dbReference type="Gene3D" id="3.30.70.20">
    <property type="match status" value="1"/>
</dbReference>
<dbReference type="EMBL" id="CAFBOL010000032">
    <property type="protein sequence ID" value="CAB4990154.1"/>
    <property type="molecule type" value="Genomic_DNA"/>
</dbReference>
<dbReference type="AlphaFoldDB" id="A0A6J7BQ64"/>
<gene>
    <name evidence="2" type="ORF">UFOPK2656_02712</name>
    <name evidence="3" type="ORF">UFOPK3267_00128</name>
    <name evidence="4" type="ORF">UFOPK3651_02706</name>
    <name evidence="5" type="ORF">UFOPK3931_01417</name>
    <name evidence="1" type="ORF">UFOPK4189_02854</name>
</gene>
<evidence type="ECO:0000313" key="5">
    <source>
        <dbReference type="EMBL" id="CAB4990154.1"/>
    </source>
</evidence>
<sequence>MFGADEYGNAVVLIDGELPMELEASTRRAQGNCPEHAIILE</sequence>
<evidence type="ECO:0000313" key="3">
    <source>
        <dbReference type="EMBL" id="CAB4846183.1"/>
    </source>
</evidence>
<dbReference type="EMBL" id="CAESGF010000024">
    <property type="protein sequence ID" value="CAB4365098.1"/>
    <property type="molecule type" value="Genomic_DNA"/>
</dbReference>
<evidence type="ECO:0000313" key="1">
    <source>
        <dbReference type="EMBL" id="CAB4365098.1"/>
    </source>
</evidence>
<protein>
    <submittedName>
        <fullName evidence="3">Unannotated protein</fullName>
    </submittedName>
</protein>
<organism evidence="3">
    <name type="scientific">freshwater metagenome</name>
    <dbReference type="NCBI Taxonomy" id="449393"/>
    <lineage>
        <taxon>unclassified sequences</taxon>
        <taxon>metagenomes</taxon>
        <taxon>ecological metagenomes</taxon>
    </lineage>
</organism>
<name>A0A6J7BQ64_9ZZZZ</name>